<comment type="caution">
    <text evidence="1">The sequence shown here is derived from an EMBL/GenBank/DDBJ whole genome shotgun (WGS) entry which is preliminary data.</text>
</comment>
<protein>
    <submittedName>
        <fullName evidence="1">Trypsin-like serine peptidase</fullName>
        <ecNumber evidence="1">3.4.21.-</ecNumber>
    </submittedName>
</protein>
<evidence type="ECO:0000313" key="1">
    <source>
        <dbReference type="EMBL" id="MFD0926782.1"/>
    </source>
</evidence>
<dbReference type="GO" id="GO:0016787">
    <property type="term" value="F:hydrolase activity"/>
    <property type="evidence" value="ECO:0007669"/>
    <property type="project" value="UniProtKB-KW"/>
</dbReference>
<dbReference type="InterPro" id="IPR043504">
    <property type="entry name" value="Peptidase_S1_PA_chymotrypsin"/>
</dbReference>
<dbReference type="SUPFAM" id="SSF50494">
    <property type="entry name" value="Trypsin-like serine proteases"/>
    <property type="match status" value="1"/>
</dbReference>
<evidence type="ECO:0000313" key="2">
    <source>
        <dbReference type="Proteomes" id="UP001597068"/>
    </source>
</evidence>
<dbReference type="RefSeq" id="WP_253645373.1">
    <property type="nucleotide sequence ID" value="NZ_BAAAMO010000002.1"/>
</dbReference>
<dbReference type="PROSITE" id="PS00134">
    <property type="entry name" value="TRYPSIN_HIS"/>
    <property type="match status" value="1"/>
</dbReference>
<accession>A0ABW3G9N1</accession>
<sequence length="249" mass="25636">MGAAVNARAARALLVIVVLALVAGLGGAASSTAVDVQANRRIGPVFLDGDNRHTCTAATVHSTHGDLMVTAAHCLTGIRGPITVAPGYDHGRAPYGQWTVSAVYLDPDVSAEPDVLDFAVLRVSDRAGRSLESVTGRGWSPSPYRPGLRIRVLGYGAGVGDSPVGCRARTATVEGIPTIRCRGLVDGTSGSPWLAGRSLVGIVGGFRQGGCVSFISHSPPLIPRLVALIERADRAGPGDTPPDTSPDDC</sequence>
<dbReference type="Pfam" id="PF13365">
    <property type="entry name" value="Trypsin_2"/>
    <property type="match status" value="1"/>
</dbReference>
<gene>
    <name evidence="1" type="ORF">ACFQ04_13655</name>
</gene>
<proteinExistence type="predicted"/>
<dbReference type="Gene3D" id="2.40.10.10">
    <property type="entry name" value="Trypsin-like serine proteases"/>
    <property type="match status" value="1"/>
</dbReference>
<keyword evidence="1" id="KW-0378">Hydrolase</keyword>
<dbReference type="InterPro" id="IPR018114">
    <property type="entry name" value="TRYPSIN_HIS"/>
</dbReference>
<reference evidence="2" key="1">
    <citation type="journal article" date="2019" name="Int. J. Syst. Evol. Microbiol.">
        <title>The Global Catalogue of Microorganisms (GCM) 10K type strain sequencing project: providing services to taxonomists for standard genome sequencing and annotation.</title>
        <authorList>
            <consortium name="The Broad Institute Genomics Platform"/>
            <consortium name="The Broad Institute Genome Sequencing Center for Infectious Disease"/>
            <person name="Wu L."/>
            <person name="Ma J."/>
        </authorList>
    </citation>
    <scope>NUCLEOTIDE SEQUENCE [LARGE SCALE GENOMIC DNA]</scope>
    <source>
        <strain evidence="2">CCUG 50873</strain>
    </source>
</reference>
<keyword evidence="2" id="KW-1185">Reference proteome</keyword>
<organism evidence="1 2">
    <name type="scientific">Williamsia deligens</name>
    <dbReference type="NCBI Taxonomy" id="321325"/>
    <lineage>
        <taxon>Bacteria</taxon>
        <taxon>Bacillati</taxon>
        <taxon>Actinomycetota</taxon>
        <taxon>Actinomycetes</taxon>
        <taxon>Mycobacteriales</taxon>
        <taxon>Nocardiaceae</taxon>
        <taxon>Williamsia</taxon>
    </lineage>
</organism>
<name>A0ABW3G9N1_9NOCA</name>
<dbReference type="InterPro" id="IPR009003">
    <property type="entry name" value="Peptidase_S1_PA"/>
</dbReference>
<dbReference type="Proteomes" id="UP001597068">
    <property type="component" value="Unassembled WGS sequence"/>
</dbReference>
<dbReference type="EMBL" id="JBHTIL010000001">
    <property type="protein sequence ID" value="MFD0926782.1"/>
    <property type="molecule type" value="Genomic_DNA"/>
</dbReference>
<dbReference type="EC" id="3.4.21.-" evidence="1"/>